<feature type="transmembrane region" description="Helical" evidence="6">
    <location>
        <begin position="296"/>
        <end position="322"/>
    </location>
</feature>
<name>A0A914VTL8_9BILA</name>
<feature type="compositionally biased region" description="Low complexity" evidence="7">
    <location>
        <begin position="849"/>
        <end position="859"/>
    </location>
</feature>
<feature type="compositionally biased region" description="Basic and acidic residues" evidence="7">
    <location>
        <begin position="833"/>
        <end position="845"/>
    </location>
</feature>
<dbReference type="PANTHER" id="PTHR12308:SF51">
    <property type="entry name" value="ANOCTAMIN-8"/>
    <property type="match status" value="1"/>
</dbReference>
<feature type="transmembrane region" description="Helical" evidence="6">
    <location>
        <begin position="511"/>
        <end position="530"/>
    </location>
</feature>
<keyword evidence="5 6" id="KW-0472">Membrane</keyword>
<feature type="region of interest" description="Disordered" evidence="7">
    <location>
        <begin position="833"/>
        <end position="868"/>
    </location>
</feature>
<evidence type="ECO:0000259" key="8">
    <source>
        <dbReference type="Pfam" id="PF04547"/>
    </source>
</evidence>
<comment type="similarity">
    <text evidence="2 6">Belongs to the anoctamin family.</text>
</comment>
<feature type="compositionally biased region" description="Basic and acidic residues" evidence="7">
    <location>
        <begin position="1"/>
        <end position="13"/>
    </location>
</feature>
<evidence type="ECO:0000256" key="2">
    <source>
        <dbReference type="ARBA" id="ARBA00009671"/>
    </source>
</evidence>
<protein>
    <recommendedName>
        <fullName evidence="6">Anoctamin</fullName>
    </recommendedName>
</protein>
<evidence type="ECO:0000256" key="3">
    <source>
        <dbReference type="ARBA" id="ARBA00022692"/>
    </source>
</evidence>
<dbReference type="Pfam" id="PF04547">
    <property type="entry name" value="Anoctamin"/>
    <property type="match status" value="1"/>
</dbReference>
<dbReference type="WBParaSite" id="PSAMB.scaffold2472size22988.g17928.t1">
    <property type="protein sequence ID" value="PSAMB.scaffold2472size22988.g17928.t1"/>
    <property type="gene ID" value="PSAMB.scaffold2472size22988.g17928"/>
</dbReference>
<evidence type="ECO:0000256" key="5">
    <source>
        <dbReference type="ARBA" id="ARBA00023136"/>
    </source>
</evidence>
<dbReference type="AlphaFoldDB" id="A0A914VTL8"/>
<dbReference type="Proteomes" id="UP000887566">
    <property type="component" value="Unplaced"/>
</dbReference>
<evidence type="ECO:0000313" key="10">
    <source>
        <dbReference type="WBParaSite" id="PSAMB.scaffold2472size22988.g17928.t1"/>
    </source>
</evidence>
<feature type="region of interest" description="Disordered" evidence="7">
    <location>
        <begin position="587"/>
        <end position="614"/>
    </location>
</feature>
<organism evidence="9 10">
    <name type="scientific">Plectus sambesii</name>
    <dbReference type="NCBI Taxonomy" id="2011161"/>
    <lineage>
        <taxon>Eukaryota</taxon>
        <taxon>Metazoa</taxon>
        <taxon>Ecdysozoa</taxon>
        <taxon>Nematoda</taxon>
        <taxon>Chromadorea</taxon>
        <taxon>Plectida</taxon>
        <taxon>Plectina</taxon>
        <taxon>Plectoidea</taxon>
        <taxon>Plectidae</taxon>
        <taxon>Plectus</taxon>
    </lineage>
</organism>
<accession>A0A914VTL8</accession>
<proteinExistence type="inferred from homology"/>
<dbReference type="PANTHER" id="PTHR12308">
    <property type="entry name" value="ANOCTAMIN"/>
    <property type="match status" value="1"/>
</dbReference>
<feature type="compositionally biased region" description="Basic and acidic residues" evidence="7">
    <location>
        <begin position="52"/>
        <end position="61"/>
    </location>
</feature>
<comment type="caution">
    <text evidence="6">Lacks conserved residue(s) required for the propagation of feature annotation.</text>
</comment>
<evidence type="ECO:0000313" key="9">
    <source>
        <dbReference type="Proteomes" id="UP000887566"/>
    </source>
</evidence>
<sequence>MMDNDVKLCERKPATPTDPTSQSGHDNAVVYDSERRTNQLEAEDETSNTTETVKDKQNGEDGCKEAGLQLLQHKMENLINEGINEGQRFALSSDLWRFAAPTPHCDVLVTVAPKHEQGSLIATWLVAQIKKFEPQLRVEVRYHRLTACYGLYFTASYVNLLKGAELCHLVKPVKPRFGGGMKDFAFDEAQCYAGVEVKTAFLTGQERAYIVKQMIEMIRAPPGGLELKLTDDKSLIIREGRAIVPALMTEGLIARMLPLHQPERLSHLRQSWVMSILDEQPISQIKEYFGAQVAMYFAWLGHLTTALWFPAIFGLFMYWFGGTSFHRVLDSKLNNSPPRDDQLFSDICFVVFALFNCVWSTLYLESWKRNQAELAFKWGTFSKDSGSFLQDPRPDFKGDSQVPNPITGRLEPYYPAWKHKLVRYGITFPVTIICVCFMFAVMFSLFRMQDYADSIFGKSRYLSWVALLPVILYALVIIVGDKLYRKLAAFLNDLENYRTEEDYENFLINKIVIFQCVSAFGSLFYIGFYLRNMKRLQETLATLLITRQVIQNMLETAVPFVTDKLKFSRLTYRMTRSMSDTTLRRHVTAVREKRQSESVSDEPPTTPDEMNSPPLLRHRRAIDGQRMQPSFMVGQVGSPHRSPRLPFPEFYPEFHPTDESEPELTQAELEALMSTYERPLDDYLEMFIQFGYVLLFSPAFPLAGLCALANNLFEIRVDAFKLCNTVQRPFGRPVRDIGSWQRAMEVMGVVGVMVNCALIGQSGLVHRLWPDLSWGGQILIVVVLEHIILAAKFALDFAIPDTPEWVRIETAKVEHWRREAFNRESKFLTMEKRDSSPSIVSRERSGTSTAAKPPATKTPVFHKKRSITPSARYQVRNTEL</sequence>
<feature type="region of interest" description="Disordered" evidence="7">
    <location>
        <begin position="1"/>
        <end position="61"/>
    </location>
</feature>
<keyword evidence="3 6" id="KW-0812">Transmembrane</keyword>
<reference evidence="10" key="1">
    <citation type="submission" date="2022-11" db="UniProtKB">
        <authorList>
            <consortium name="WormBaseParasite"/>
        </authorList>
    </citation>
    <scope>IDENTIFICATION</scope>
</reference>
<feature type="domain" description="Anoctamin transmembrane" evidence="8">
    <location>
        <begin position="285"/>
        <end position="812"/>
    </location>
</feature>
<evidence type="ECO:0000256" key="4">
    <source>
        <dbReference type="ARBA" id="ARBA00022989"/>
    </source>
</evidence>
<comment type="subcellular location">
    <subcellularLocation>
        <location evidence="1 6">Membrane</location>
        <topology evidence="1 6">Multi-pass membrane protein</topology>
    </subcellularLocation>
</comment>
<dbReference type="InterPro" id="IPR049452">
    <property type="entry name" value="Anoctamin_TM"/>
</dbReference>
<dbReference type="InterPro" id="IPR007632">
    <property type="entry name" value="Anoctamin"/>
</dbReference>
<dbReference type="GO" id="GO:0005886">
    <property type="term" value="C:plasma membrane"/>
    <property type="evidence" value="ECO:0007669"/>
    <property type="project" value="TreeGrafter"/>
</dbReference>
<evidence type="ECO:0000256" key="6">
    <source>
        <dbReference type="RuleBase" id="RU280814"/>
    </source>
</evidence>
<dbReference type="GO" id="GO:0005254">
    <property type="term" value="F:chloride channel activity"/>
    <property type="evidence" value="ECO:0007669"/>
    <property type="project" value="TreeGrafter"/>
</dbReference>
<feature type="transmembrane region" description="Helical" evidence="6">
    <location>
        <begin position="343"/>
        <end position="364"/>
    </location>
</feature>
<feature type="transmembrane region" description="Helical" evidence="6">
    <location>
        <begin position="421"/>
        <end position="441"/>
    </location>
</feature>
<keyword evidence="9" id="KW-1185">Reference proteome</keyword>
<evidence type="ECO:0000256" key="7">
    <source>
        <dbReference type="SAM" id="MobiDB-lite"/>
    </source>
</evidence>
<keyword evidence="4 6" id="KW-1133">Transmembrane helix</keyword>
<feature type="transmembrane region" description="Helical" evidence="6">
    <location>
        <begin position="461"/>
        <end position="480"/>
    </location>
</feature>
<evidence type="ECO:0000256" key="1">
    <source>
        <dbReference type="ARBA" id="ARBA00004141"/>
    </source>
</evidence>